<dbReference type="PANTHER" id="PTHR22878">
    <property type="entry name" value="DYNEIN HEAVY CHAIN 6, AXONEMAL-LIKE-RELATED"/>
    <property type="match status" value="1"/>
</dbReference>
<evidence type="ECO:0000256" key="1">
    <source>
        <dbReference type="SAM" id="Phobius"/>
    </source>
</evidence>
<name>A0A6P8MZY7_9HYME</name>
<accession>A0A6P8MZY7</accession>
<dbReference type="GO" id="GO:0007018">
    <property type="term" value="P:microtubule-based movement"/>
    <property type="evidence" value="ECO:0007669"/>
    <property type="project" value="InterPro"/>
</dbReference>
<keyword evidence="1" id="KW-1133">Transmembrane helix</keyword>
<evidence type="ECO:0000313" key="2">
    <source>
        <dbReference type="Proteomes" id="UP000515164"/>
    </source>
</evidence>
<feature type="transmembrane region" description="Helical" evidence="1">
    <location>
        <begin position="205"/>
        <end position="225"/>
    </location>
</feature>
<dbReference type="RefSeq" id="XP_033319426.1">
    <property type="nucleotide sequence ID" value="XM_033463535.1"/>
</dbReference>
<dbReference type="InterPro" id="IPR026983">
    <property type="entry name" value="DHC"/>
</dbReference>
<evidence type="ECO:0000313" key="3">
    <source>
        <dbReference type="RefSeq" id="XP_033319426.1"/>
    </source>
</evidence>
<dbReference type="GeneID" id="117216653"/>
<dbReference type="GO" id="GO:0030286">
    <property type="term" value="C:dynein complex"/>
    <property type="evidence" value="ECO:0007669"/>
    <property type="project" value="InterPro"/>
</dbReference>
<proteinExistence type="predicted"/>
<sequence>MLYQFSLKAFSVVFLNAIRFAVASEDLAKRVALLMDSITYLVFIYTSRGLFEADKLTFLCQMTIQIFMEAKEISQSELDFLLRFPYIPELTSPVDFLTDVGWGGIKYLSQMEDFQNLEKDIEGAAKRWKKFVESDTPERESFPQDWKNKTALQRLCIMRCLRLDRMTYAIRYVPVILTHLILHVTLQILGIYFFSYILLESCYSYRISATSFFILMSFLLSHYELSLSSTFLKPRLMSASSAIYVQHTIIITCFGRNDSFSICLRVSLVSNHCPDCVRLPSTKTAS</sequence>
<keyword evidence="1" id="KW-0472">Membrane</keyword>
<dbReference type="Gene3D" id="1.10.8.1220">
    <property type="match status" value="1"/>
</dbReference>
<gene>
    <name evidence="3" type="primary">LOC117216653</name>
</gene>
<reference evidence="3" key="1">
    <citation type="submission" date="2025-08" db="UniProtKB">
        <authorList>
            <consortium name="RefSeq"/>
        </authorList>
    </citation>
    <scope>IDENTIFICATION</scope>
    <source>
        <tissue evidence="3">Muscle</tissue>
    </source>
</reference>
<protein>
    <submittedName>
        <fullName evidence="3">Dynein beta chain, ciliary-like</fullName>
    </submittedName>
</protein>
<dbReference type="PANTHER" id="PTHR22878:SF63">
    <property type="entry name" value="DYNEIN AXONEMAL HEAVY CHAIN 10"/>
    <property type="match status" value="1"/>
</dbReference>
<dbReference type="GO" id="GO:0051959">
    <property type="term" value="F:dynein light intermediate chain binding"/>
    <property type="evidence" value="ECO:0007669"/>
    <property type="project" value="InterPro"/>
</dbReference>
<feature type="transmembrane region" description="Helical" evidence="1">
    <location>
        <begin position="172"/>
        <end position="199"/>
    </location>
</feature>
<dbReference type="Proteomes" id="UP000515164">
    <property type="component" value="Unplaced"/>
</dbReference>
<keyword evidence="1" id="KW-0812">Transmembrane</keyword>
<dbReference type="AlphaFoldDB" id="A0A6P8MZY7"/>
<keyword evidence="2" id="KW-1185">Reference proteome</keyword>
<dbReference type="KEGG" id="bbif:117216653"/>
<dbReference type="GO" id="GO:0045505">
    <property type="term" value="F:dynein intermediate chain binding"/>
    <property type="evidence" value="ECO:0007669"/>
    <property type="project" value="InterPro"/>
</dbReference>
<organism evidence="2 3">
    <name type="scientific">Bombus bifarius</name>
    <dbReference type="NCBI Taxonomy" id="103933"/>
    <lineage>
        <taxon>Eukaryota</taxon>
        <taxon>Metazoa</taxon>
        <taxon>Ecdysozoa</taxon>
        <taxon>Arthropoda</taxon>
        <taxon>Hexapoda</taxon>
        <taxon>Insecta</taxon>
        <taxon>Pterygota</taxon>
        <taxon>Neoptera</taxon>
        <taxon>Endopterygota</taxon>
        <taxon>Hymenoptera</taxon>
        <taxon>Apocrita</taxon>
        <taxon>Aculeata</taxon>
        <taxon>Apoidea</taxon>
        <taxon>Anthophila</taxon>
        <taxon>Apidae</taxon>
        <taxon>Bombus</taxon>
        <taxon>Pyrobombus</taxon>
    </lineage>
</organism>